<dbReference type="InterPro" id="IPR043019">
    <property type="entry name" value="GrlR_sf"/>
</dbReference>
<accession>A0A7U8WG26</accession>
<proteinExistence type="predicted"/>
<dbReference type="Gene3D" id="2.40.128.380">
    <property type="entry name" value="T3SS negative regulator GrlR"/>
    <property type="match status" value="1"/>
</dbReference>
<reference evidence="1 2" key="1">
    <citation type="submission" date="2021-03" db="EMBL/GenBank/DDBJ databases">
        <title>Comparative genomics of Chinese and international isolates of Escherichia albertii: population structure and evolution of virulence and antimicrobial resistance.</title>
        <authorList>
            <person name="Wang H."/>
            <person name="Xiong Y."/>
            <person name="Luo L."/>
        </authorList>
    </citation>
    <scope>NUCLEOTIDE SEQUENCE [LARGE SCALE GENOMIC DNA]</scope>
    <source>
        <strain evidence="1 2">Sample 165</strain>
    </source>
</reference>
<dbReference type="AlphaFoldDB" id="A0A7U8WG26"/>
<protein>
    <submittedName>
        <fullName evidence="1">Negative regulator GrlR</fullName>
    </submittedName>
</protein>
<dbReference type="NCBIfam" id="NF010652">
    <property type="entry name" value="PRK14051.1"/>
    <property type="match status" value="1"/>
</dbReference>
<dbReference type="RefSeq" id="WP_000605377.1">
    <property type="nucleotide sequence ID" value="NZ_BBVG01000013.1"/>
</dbReference>
<gene>
    <name evidence="1" type="ORF">JRC44_20975</name>
</gene>
<dbReference type="EMBL" id="CP070296">
    <property type="protein sequence ID" value="QST73206.1"/>
    <property type="molecule type" value="Genomic_DNA"/>
</dbReference>
<sequence>MIMKDGIYSLIFISSEDSCGEGVLVKNGNLITGGDIAFVYQGILSEEDDIILHVHRYNHEIPSVLNIDQDYQLVIPKKVLSNNSNAAVHCHVRGNEKLFVDVYAKFIEPLII</sequence>
<organism evidence="1 2">
    <name type="scientific">Escherichia albertii</name>
    <dbReference type="NCBI Taxonomy" id="208962"/>
    <lineage>
        <taxon>Bacteria</taxon>
        <taxon>Pseudomonadati</taxon>
        <taxon>Pseudomonadota</taxon>
        <taxon>Gammaproteobacteria</taxon>
        <taxon>Enterobacterales</taxon>
        <taxon>Enterobacteriaceae</taxon>
        <taxon>Escherichia</taxon>
    </lineage>
</organism>
<evidence type="ECO:0000313" key="1">
    <source>
        <dbReference type="EMBL" id="QST73206.1"/>
    </source>
</evidence>
<name>A0A7U8WG26_ESCAL</name>
<dbReference type="Proteomes" id="UP000663211">
    <property type="component" value="Chromosome"/>
</dbReference>
<evidence type="ECO:0000313" key="2">
    <source>
        <dbReference type="Proteomes" id="UP000663211"/>
    </source>
</evidence>